<organism evidence="1 2">
    <name type="scientific">Acorus gramineus</name>
    <name type="common">Dwarf sweet flag</name>
    <dbReference type="NCBI Taxonomy" id="55184"/>
    <lineage>
        <taxon>Eukaryota</taxon>
        <taxon>Viridiplantae</taxon>
        <taxon>Streptophyta</taxon>
        <taxon>Embryophyta</taxon>
        <taxon>Tracheophyta</taxon>
        <taxon>Spermatophyta</taxon>
        <taxon>Magnoliopsida</taxon>
        <taxon>Liliopsida</taxon>
        <taxon>Acoraceae</taxon>
        <taxon>Acorus</taxon>
    </lineage>
</organism>
<keyword evidence="2" id="KW-1185">Reference proteome</keyword>
<proteinExistence type="predicted"/>
<dbReference type="EMBL" id="JAUJYN010000014">
    <property type="protein sequence ID" value="KAK1258635.1"/>
    <property type="molecule type" value="Genomic_DNA"/>
</dbReference>
<protein>
    <submittedName>
        <fullName evidence="1">Uncharacterized protein</fullName>
    </submittedName>
</protein>
<comment type="caution">
    <text evidence="1">The sequence shown here is derived from an EMBL/GenBank/DDBJ whole genome shotgun (WGS) entry which is preliminary data.</text>
</comment>
<reference evidence="1" key="1">
    <citation type="journal article" date="2023" name="Nat. Commun.">
        <title>Diploid and tetraploid genomes of Acorus and the evolution of monocots.</title>
        <authorList>
            <person name="Ma L."/>
            <person name="Liu K.W."/>
            <person name="Li Z."/>
            <person name="Hsiao Y.Y."/>
            <person name="Qi Y."/>
            <person name="Fu T."/>
            <person name="Tang G.D."/>
            <person name="Zhang D."/>
            <person name="Sun W.H."/>
            <person name="Liu D.K."/>
            <person name="Li Y."/>
            <person name="Chen G.Z."/>
            <person name="Liu X.D."/>
            <person name="Liao X.Y."/>
            <person name="Jiang Y.T."/>
            <person name="Yu X."/>
            <person name="Hao Y."/>
            <person name="Huang J."/>
            <person name="Zhao X.W."/>
            <person name="Ke S."/>
            <person name="Chen Y.Y."/>
            <person name="Wu W.L."/>
            <person name="Hsu J.L."/>
            <person name="Lin Y.F."/>
            <person name="Huang M.D."/>
            <person name="Li C.Y."/>
            <person name="Huang L."/>
            <person name="Wang Z.W."/>
            <person name="Zhao X."/>
            <person name="Zhong W.Y."/>
            <person name="Peng D.H."/>
            <person name="Ahmad S."/>
            <person name="Lan S."/>
            <person name="Zhang J.S."/>
            <person name="Tsai W.C."/>
            <person name="Van de Peer Y."/>
            <person name="Liu Z.J."/>
        </authorList>
    </citation>
    <scope>NUCLEOTIDE SEQUENCE</scope>
    <source>
        <strain evidence="1">SCP</strain>
    </source>
</reference>
<dbReference type="AlphaFoldDB" id="A0AAV9A3N2"/>
<name>A0AAV9A3N2_ACOGR</name>
<sequence>MEESITRQTKPSVNSLRTELCRQGTWMEIEEKTWLGCTPVIDSFEESAVSGHSFFGQSSFDGADRVPNATGFESRSRTVTQADEKISKLRLGQEVVFMLDRTDGDQNGLMCK</sequence>
<evidence type="ECO:0000313" key="1">
    <source>
        <dbReference type="EMBL" id="KAK1258635.1"/>
    </source>
</evidence>
<accession>A0AAV9A3N2</accession>
<gene>
    <name evidence="1" type="ORF">QJS04_geneDACA024594</name>
</gene>
<evidence type="ECO:0000313" key="2">
    <source>
        <dbReference type="Proteomes" id="UP001179952"/>
    </source>
</evidence>
<dbReference type="Proteomes" id="UP001179952">
    <property type="component" value="Unassembled WGS sequence"/>
</dbReference>
<reference evidence="1" key="2">
    <citation type="submission" date="2023-06" db="EMBL/GenBank/DDBJ databases">
        <authorList>
            <person name="Ma L."/>
            <person name="Liu K.-W."/>
            <person name="Li Z."/>
            <person name="Hsiao Y.-Y."/>
            <person name="Qi Y."/>
            <person name="Fu T."/>
            <person name="Tang G."/>
            <person name="Zhang D."/>
            <person name="Sun W.-H."/>
            <person name="Liu D.-K."/>
            <person name="Li Y."/>
            <person name="Chen G.-Z."/>
            <person name="Liu X.-D."/>
            <person name="Liao X.-Y."/>
            <person name="Jiang Y.-T."/>
            <person name="Yu X."/>
            <person name="Hao Y."/>
            <person name="Huang J."/>
            <person name="Zhao X.-W."/>
            <person name="Ke S."/>
            <person name="Chen Y.-Y."/>
            <person name="Wu W.-L."/>
            <person name="Hsu J.-L."/>
            <person name="Lin Y.-F."/>
            <person name="Huang M.-D."/>
            <person name="Li C.-Y."/>
            <person name="Huang L."/>
            <person name="Wang Z.-W."/>
            <person name="Zhao X."/>
            <person name="Zhong W.-Y."/>
            <person name="Peng D.-H."/>
            <person name="Ahmad S."/>
            <person name="Lan S."/>
            <person name="Zhang J.-S."/>
            <person name="Tsai W.-C."/>
            <person name="Van De Peer Y."/>
            <person name="Liu Z.-J."/>
        </authorList>
    </citation>
    <scope>NUCLEOTIDE SEQUENCE</scope>
    <source>
        <strain evidence="1">SCP</strain>
        <tissue evidence="1">Leaves</tissue>
    </source>
</reference>